<evidence type="ECO:0000313" key="10">
    <source>
        <dbReference type="Proteomes" id="UP000185904"/>
    </source>
</evidence>
<dbReference type="InterPro" id="IPR034922">
    <property type="entry name" value="REX1-like_exo"/>
</dbReference>
<dbReference type="AlphaFoldDB" id="A0A178D6N6"/>
<accession>A0A178D6N6</accession>
<dbReference type="SUPFAM" id="SSF53098">
    <property type="entry name" value="Ribonuclease H-like"/>
    <property type="match status" value="1"/>
</dbReference>
<keyword evidence="6" id="KW-0539">Nucleus</keyword>
<proteinExistence type="inferred from homology"/>
<dbReference type="Proteomes" id="UP000185904">
    <property type="component" value="Unassembled WGS sequence"/>
</dbReference>
<evidence type="ECO:0000313" key="9">
    <source>
        <dbReference type="EMBL" id="OAL37426.1"/>
    </source>
</evidence>
<feature type="region of interest" description="Disordered" evidence="7">
    <location>
        <begin position="1"/>
        <end position="90"/>
    </location>
</feature>
<protein>
    <recommendedName>
        <fullName evidence="8">Exonuclease domain-containing protein</fullName>
    </recommendedName>
</protein>
<dbReference type="Pfam" id="PF00929">
    <property type="entry name" value="RNase_T"/>
    <property type="match status" value="1"/>
</dbReference>
<dbReference type="PANTHER" id="PTHR12801:SF115">
    <property type="entry name" value="FI18136P1-RELATED"/>
    <property type="match status" value="1"/>
</dbReference>
<dbReference type="FunFam" id="3.30.420.10:FF:000019">
    <property type="entry name" value="RNA exonuclease NEF-sp"/>
    <property type="match status" value="1"/>
</dbReference>
<dbReference type="GO" id="GO:0005634">
    <property type="term" value="C:nucleus"/>
    <property type="evidence" value="ECO:0007669"/>
    <property type="project" value="UniProtKB-SubCell"/>
</dbReference>
<dbReference type="SMART" id="SM00479">
    <property type="entry name" value="EXOIII"/>
    <property type="match status" value="1"/>
</dbReference>
<dbReference type="GO" id="GO:0004527">
    <property type="term" value="F:exonuclease activity"/>
    <property type="evidence" value="ECO:0007669"/>
    <property type="project" value="UniProtKB-KW"/>
</dbReference>
<keyword evidence="3" id="KW-0540">Nuclease</keyword>
<feature type="region of interest" description="Disordered" evidence="7">
    <location>
        <begin position="575"/>
        <end position="608"/>
    </location>
</feature>
<feature type="compositionally biased region" description="Basic and acidic residues" evidence="7">
    <location>
        <begin position="575"/>
        <end position="585"/>
    </location>
</feature>
<dbReference type="InterPro" id="IPR012337">
    <property type="entry name" value="RNaseH-like_sf"/>
</dbReference>
<keyword evidence="10" id="KW-1185">Reference proteome</keyword>
<dbReference type="InterPro" id="IPR013520">
    <property type="entry name" value="Ribonucl_H"/>
</dbReference>
<feature type="compositionally biased region" description="Basic and acidic residues" evidence="7">
    <location>
        <begin position="1"/>
        <end position="10"/>
    </location>
</feature>
<dbReference type="RefSeq" id="XP_022502438.1">
    <property type="nucleotide sequence ID" value="XM_022641578.1"/>
</dbReference>
<evidence type="ECO:0000256" key="3">
    <source>
        <dbReference type="ARBA" id="ARBA00022722"/>
    </source>
</evidence>
<evidence type="ECO:0000256" key="1">
    <source>
        <dbReference type="ARBA" id="ARBA00004123"/>
    </source>
</evidence>
<comment type="caution">
    <text evidence="9">The sequence shown here is derived from an EMBL/GenBank/DDBJ whole genome shotgun (WGS) entry which is preliminary data.</text>
</comment>
<keyword evidence="5" id="KW-0269">Exonuclease</keyword>
<reference evidence="9 10" key="1">
    <citation type="submission" date="2016-03" db="EMBL/GenBank/DDBJ databases">
        <title>The draft genome sequence of Fonsecaea nubica causative agent of cutaneous subcutaneous infection in human host.</title>
        <authorList>
            <person name="Costa F."/>
            <person name="Sybren D.H."/>
            <person name="Raittz R.T."/>
            <person name="Weiss V.A."/>
            <person name="Leao A.C."/>
            <person name="Gomes R."/>
            <person name="De Souza E.M."/>
            <person name="Pedrosa F.O."/>
            <person name="Steffens M.B."/>
            <person name="Bombassaro A."/>
            <person name="Tadra-Sfeir M.Z."/>
            <person name="Moreno L.F."/>
            <person name="Najafzadeh M.J."/>
            <person name="Felipe M.S."/>
            <person name="Teixeira M."/>
            <person name="Sun J."/>
            <person name="Xi L."/>
            <person name="Castro M.A."/>
            <person name="Vicente V.A."/>
        </authorList>
    </citation>
    <scope>NUCLEOTIDE SEQUENCE [LARGE SCALE GENOMIC DNA]</scope>
    <source>
        <strain evidence="9 10">CBS 269.64</strain>
    </source>
</reference>
<feature type="compositionally biased region" description="Polar residues" evidence="7">
    <location>
        <begin position="38"/>
        <end position="57"/>
    </location>
</feature>
<dbReference type="OrthoDB" id="206335at2759"/>
<dbReference type="InterPro" id="IPR047021">
    <property type="entry name" value="REXO1/3/4-like"/>
</dbReference>
<keyword evidence="4" id="KW-0378">Hydrolase</keyword>
<evidence type="ECO:0000256" key="2">
    <source>
        <dbReference type="ARBA" id="ARBA00006357"/>
    </source>
</evidence>
<sequence>MVESDKRKAAEAGLSHSDLGTEQILDDIESLDAPNATHVHNTKSNSMNGESAETPVSQEWAVAESKSSRKKRRKIEREPDGDPSISFSGSRPERVDLRALQDLVLYILADGTAPTWLAVRNAKQIKKVVVLMVPALDETMLGDTELWNGISEKRMKSITNQPGKPTSSPDPTPEDCTSASNDAPTVHSPSQVTLDLPSTHLSADQNLTDRLLRYIIEVRAPGDSRTGRVHSPLQGMLIAPFPEATKQKLKNSKDDKVSHGIRTPIADFIHSVDELREAEYPIHPAAFTDSSDAQLENKRREKTGQSHCSGWVDTHVSVFKPRIFSSPSHPQAHDFLTQGLKPYALDCEMVLTCDGKHSLARISLLDWTGRTVLDRYVKPALAIQNYFTQFSGITEKILEDVTTTLGDIQKELLSILREDTILLGHSLESDLNALKMTHPFVVDTSIIYPHPRGLPLRSSLKFLANRYLKREIQKGGMSGHDSVEDARAVLDLVKLKCEKGPTWGTLEANGESIFRRIGGTLKMDANGEVVLKTTAMVEYGTPERGLGRDATYKIGCSNDDEIVQGVLRAALGDSHEERTFTKDGSKNAAEVDSTSHDGGAKTQGLDQAIPPGGADFIWARLRDLESARGWNTLPSDIFPTPTSSSTPDAALPNDQAEHLRDIMRQTVRRIYQIFANLPDRTLLILYSGTGDMRSLLRLQNLQAQFKREFKVKKWDDISVKWTDVEEQKMKTECERARRGVGVLALR</sequence>
<dbReference type="PANTHER" id="PTHR12801">
    <property type="entry name" value="RNA EXONUCLEASE REXO1 / RECO3 FAMILY MEMBER-RELATED"/>
    <property type="match status" value="1"/>
</dbReference>
<dbReference type="CDD" id="cd06145">
    <property type="entry name" value="REX1_like"/>
    <property type="match status" value="1"/>
</dbReference>
<comment type="subcellular location">
    <subcellularLocation>
        <location evidence="1">Nucleus</location>
    </subcellularLocation>
</comment>
<evidence type="ECO:0000256" key="5">
    <source>
        <dbReference type="ARBA" id="ARBA00022839"/>
    </source>
</evidence>
<dbReference type="GO" id="GO:0003676">
    <property type="term" value="F:nucleic acid binding"/>
    <property type="evidence" value="ECO:0007669"/>
    <property type="project" value="InterPro"/>
</dbReference>
<gene>
    <name evidence="9" type="ORF">AYO20_03275</name>
</gene>
<dbReference type="GeneID" id="34586697"/>
<feature type="domain" description="Exonuclease" evidence="8">
    <location>
        <begin position="341"/>
        <end position="502"/>
    </location>
</feature>
<evidence type="ECO:0000259" key="8">
    <source>
        <dbReference type="SMART" id="SM00479"/>
    </source>
</evidence>
<evidence type="ECO:0000256" key="6">
    <source>
        <dbReference type="ARBA" id="ARBA00023242"/>
    </source>
</evidence>
<dbReference type="Gene3D" id="3.30.420.10">
    <property type="entry name" value="Ribonuclease H-like superfamily/Ribonuclease H"/>
    <property type="match status" value="1"/>
</dbReference>
<feature type="region of interest" description="Disordered" evidence="7">
    <location>
        <begin position="157"/>
        <end position="191"/>
    </location>
</feature>
<evidence type="ECO:0000256" key="7">
    <source>
        <dbReference type="SAM" id="MobiDB-lite"/>
    </source>
</evidence>
<comment type="similarity">
    <text evidence="2">Belongs to the REXO1/REXO3 family.</text>
</comment>
<dbReference type="InterPro" id="IPR036397">
    <property type="entry name" value="RNaseH_sf"/>
</dbReference>
<dbReference type="EMBL" id="LVCJ01000015">
    <property type="protein sequence ID" value="OAL37426.1"/>
    <property type="molecule type" value="Genomic_DNA"/>
</dbReference>
<organism evidence="9 10">
    <name type="scientific">Fonsecaea nubica</name>
    <dbReference type="NCBI Taxonomy" id="856822"/>
    <lineage>
        <taxon>Eukaryota</taxon>
        <taxon>Fungi</taxon>
        <taxon>Dikarya</taxon>
        <taxon>Ascomycota</taxon>
        <taxon>Pezizomycotina</taxon>
        <taxon>Eurotiomycetes</taxon>
        <taxon>Chaetothyriomycetidae</taxon>
        <taxon>Chaetothyriales</taxon>
        <taxon>Herpotrichiellaceae</taxon>
        <taxon>Fonsecaea</taxon>
    </lineage>
</organism>
<evidence type="ECO:0000256" key="4">
    <source>
        <dbReference type="ARBA" id="ARBA00022801"/>
    </source>
</evidence>
<name>A0A178D6N6_9EURO</name>